<dbReference type="AlphaFoldDB" id="A0A7T3RC62"/>
<dbReference type="SMART" id="SM00530">
    <property type="entry name" value="HTH_XRE"/>
    <property type="match status" value="1"/>
</dbReference>
<dbReference type="PROSITE" id="PS50943">
    <property type="entry name" value="HTH_CROC1"/>
    <property type="match status" value="1"/>
</dbReference>
<evidence type="ECO:0000259" key="1">
    <source>
        <dbReference type="PROSITE" id="PS50943"/>
    </source>
</evidence>
<dbReference type="RefSeq" id="WP_177527615.1">
    <property type="nucleotide sequence ID" value="NZ_CBCSHE010000001.1"/>
</dbReference>
<dbReference type="Pfam" id="PF01381">
    <property type="entry name" value="HTH_3"/>
    <property type="match status" value="1"/>
</dbReference>
<feature type="domain" description="HTH cro/C1-type" evidence="1">
    <location>
        <begin position="66"/>
        <end position="120"/>
    </location>
</feature>
<proteinExistence type="predicted"/>
<dbReference type="InterPro" id="IPR010982">
    <property type="entry name" value="Lambda_DNA-bd_dom_sf"/>
</dbReference>
<name>A0A7T3RC62_9SPIR</name>
<dbReference type="CDD" id="cd00093">
    <property type="entry name" value="HTH_XRE"/>
    <property type="match status" value="1"/>
</dbReference>
<reference evidence="2 3" key="1">
    <citation type="submission" date="2020-11" db="EMBL/GenBank/DDBJ databases">
        <title>Treponema Peruensis nv. sp., first commensal Treponema isolated from human feces.</title>
        <authorList>
            <person name="Belkhou C."/>
            <person name="Raes J."/>
        </authorList>
    </citation>
    <scope>NUCLEOTIDE SEQUENCE [LARGE SCALE GENOMIC DNA]</scope>
    <source>
        <strain evidence="2 3">RCC2812</strain>
    </source>
</reference>
<dbReference type="KEGG" id="tper:IWA51_09090"/>
<keyword evidence="3" id="KW-1185">Reference proteome</keyword>
<evidence type="ECO:0000313" key="3">
    <source>
        <dbReference type="Proteomes" id="UP000595224"/>
    </source>
</evidence>
<gene>
    <name evidence="2" type="ORF">IWA51_09090</name>
</gene>
<dbReference type="GO" id="GO:0003677">
    <property type="term" value="F:DNA binding"/>
    <property type="evidence" value="ECO:0007669"/>
    <property type="project" value="InterPro"/>
</dbReference>
<sequence length="122" mass="13830">MQVVEKTRHINATLSGRGIPLIKEAILKAYPKAIIREDDTDEEYIDWDESDLAKEIRAERTPGLVLAAYREREGLTLVQLAEKVGTKYTAISAMENNRRPIGLIMAKKLGKALNVDYKKFLE</sequence>
<organism evidence="2 3">
    <name type="scientific">Treponema peruense</name>
    <dbReference type="NCBI Taxonomy" id="2787628"/>
    <lineage>
        <taxon>Bacteria</taxon>
        <taxon>Pseudomonadati</taxon>
        <taxon>Spirochaetota</taxon>
        <taxon>Spirochaetia</taxon>
        <taxon>Spirochaetales</taxon>
        <taxon>Treponemataceae</taxon>
        <taxon>Treponema</taxon>
    </lineage>
</organism>
<dbReference type="Gene3D" id="1.10.260.40">
    <property type="entry name" value="lambda repressor-like DNA-binding domains"/>
    <property type="match status" value="1"/>
</dbReference>
<evidence type="ECO:0000313" key="2">
    <source>
        <dbReference type="EMBL" id="QQA00423.1"/>
    </source>
</evidence>
<dbReference type="InterPro" id="IPR001387">
    <property type="entry name" value="Cro/C1-type_HTH"/>
</dbReference>
<dbReference type="Proteomes" id="UP000595224">
    <property type="component" value="Chromosome"/>
</dbReference>
<protein>
    <submittedName>
        <fullName evidence="2">Helix-turn-helix transcriptional regulator</fullName>
    </submittedName>
</protein>
<accession>A0A7T3RC62</accession>
<dbReference type="EMBL" id="CP064936">
    <property type="protein sequence ID" value="QQA00423.1"/>
    <property type="molecule type" value="Genomic_DNA"/>
</dbReference>
<dbReference type="SUPFAM" id="SSF47413">
    <property type="entry name" value="lambda repressor-like DNA-binding domains"/>
    <property type="match status" value="1"/>
</dbReference>